<protein>
    <recommendedName>
        <fullName evidence="4">DDE-1 domain-containing protein</fullName>
    </recommendedName>
</protein>
<dbReference type="STRING" id="42251.A0A2T6ZWD2"/>
<evidence type="ECO:0000256" key="1">
    <source>
        <dbReference type="SAM" id="MobiDB-lite"/>
    </source>
</evidence>
<evidence type="ECO:0000313" key="2">
    <source>
        <dbReference type="EMBL" id="PUU79786.1"/>
    </source>
</evidence>
<organism evidence="2 3">
    <name type="scientific">Tuber borchii</name>
    <name type="common">White truffle</name>
    <dbReference type="NCBI Taxonomy" id="42251"/>
    <lineage>
        <taxon>Eukaryota</taxon>
        <taxon>Fungi</taxon>
        <taxon>Dikarya</taxon>
        <taxon>Ascomycota</taxon>
        <taxon>Pezizomycotina</taxon>
        <taxon>Pezizomycetes</taxon>
        <taxon>Pezizales</taxon>
        <taxon>Tuberaceae</taxon>
        <taxon>Tuber</taxon>
    </lineage>
</organism>
<dbReference type="PANTHER" id="PTHR35871">
    <property type="entry name" value="EXPRESSED PROTEIN"/>
    <property type="match status" value="1"/>
</dbReference>
<feature type="compositionally biased region" description="Acidic residues" evidence="1">
    <location>
        <begin position="33"/>
        <end position="69"/>
    </location>
</feature>
<dbReference type="OrthoDB" id="3047997at2759"/>
<comment type="caution">
    <text evidence="2">The sequence shown here is derived from an EMBL/GenBank/DDBJ whole genome shotgun (WGS) entry which is preliminary data.</text>
</comment>
<feature type="region of interest" description="Disordered" evidence="1">
    <location>
        <begin position="16"/>
        <end position="73"/>
    </location>
</feature>
<accession>A0A2T6ZWD2</accession>
<evidence type="ECO:0008006" key="4">
    <source>
        <dbReference type="Google" id="ProtNLM"/>
    </source>
</evidence>
<dbReference type="Proteomes" id="UP000244722">
    <property type="component" value="Unassembled WGS sequence"/>
</dbReference>
<sequence length="722" mass="81658">MPVSLKRRQHLRAIAQQRLKEFHENDPQTTGISEEDSCDGEGSDTDCDVSDNESDPLEETEIESEDENESGSYRKKVKTLNDLIWDEGAGESMRQSYGLGSRKTLYNHRKNKRELAFAAGTSYNIKAVFQHQIDLGISLAAESEGGREVAAEEIANRPFRQIAMEELPRGGPGEAVIAEEKDKKNLEEATKELGHLLTRKSEQVRRYGGELTGHLLLRHQLVHSFYLIQKKCKAGRRAMALQVANSCGRGYHTARMIIHWERSWREKRIIPAHRIGSNGNQVRSIFEDEDILLAVREYMEKSGEGLTSRKLAEVINCYVKNRAASNSDLSIDGGIDLGVWDIEERINYSLQRTGVENDVDTGSLDIWKRKAIVASTVRRWLCKQGLNWRDVKKEVYVDGYERQDVVEYRKIFIERLEKLWPYIVEFEDDGTMVKKAYPQDCIVGGPGQRPIILVTHDESTFSSNDGRRQAWIGPARHFLRPKGRGQGIMVSDFLLPWSRLSTESLSEEERTNSDRQLPLYATKYLEYGKTEGYWDGKDLVAHVLEVALPMLRKIYPGYQFLFLFDNSSNHGTYADNALRVQSMSLKSGGLSQKLLRRGYMNGDPAQVQEMTYQAIDSHTGTETTLAKVCIALKTYVRIASSISDAKTASLVQSVRIVSNLRGIVEYAHNDESVTLVNRDVYAANVNLKFAAFFMNTFPVGTVKTVKSNHLVVPGIAVAQLKF</sequence>
<proteinExistence type="predicted"/>
<evidence type="ECO:0000313" key="3">
    <source>
        <dbReference type="Proteomes" id="UP000244722"/>
    </source>
</evidence>
<keyword evidence="3" id="KW-1185">Reference proteome</keyword>
<gene>
    <name evidence="2" type="ORF">B9Z19DRAFT_1124646</name>
</gene>
<name>A0A2T6ZWD2_TUBBO</name>
<dbReference type="AlphaFoldDB" id="A0A2T6ZWD2"/>
<dbReference type="EMBL" id="NESQ01000082">
    <property type="protein sequence ID" value="PUU79786.1"/>
    <property type="molecule type" value="Genomic_DNA"/>
</dbReference>
<dbReference type="PANTHER" id="PTHR35871:SF1">
    <property type="entry name" value="CXC1-LIKE CYSTEINE CLUSTER ASSOCIATED WITH KDZ TRANSPOSASES DOMAIN-CONTAINING PROTEIN"/>
    <property type="match status" value="1"/>
</dbReference>
<reference evidence="2 3" key="1">
    <citation type="submission" date="2017-04" db="EMBL/GenBank/DDBJ databases">
        <title>Draft genome sequence of Tuber borchii Vittad., a whitish edible truffle.</title>
        <authorList>
            <consortium name="DOE Joint Genome Institute"/>
            <person name="Murat C."/>
            <person name="Kuo A."/>
            <person name="Barry K.W."/>
            <person name="Clum A."/>
            <person name="Dockter R.B."/>
            <person name="Fauchery L."/>
            <person name="Iotti M."/>
            <person name="Kohler A."/>
            <person name="Labutti K."/>
            <person name="Lindquist E.A."/>
            <person name="Lipzen A."/>
            <person name="Ohm R.A."/>
            <person name="Wang M."/>
            <person name="Grigoriev I.V."/>
            <person name="Zambonelli A."/>
            <person name="Martin F.M."/>
        </authorList>
    </citation>
    <scope>NUCLEOTIDE SEQUENCE [LARGE SCALE GENOMIC DNA]</scope>
    <source>
        <strain evidence="2 3">Tbo3840</strain>
    </source>
</reference>